<dbReference type="InterPro" id="IPR036736">
    <property type="entry name" value="ACP-like_sf"/>
</dbReference>
<evidence type="ECO:0000313" key="7">
    <source>
        <dbReference type="Proteomes" id="UP000175835"/>
    </source>
</evidence>
<dbReference type="GO" id="GO:0016874">
    <property type="term" value="F:ligase activity"/>
    <property type="evidence" value="ECO:0007669"/>
    <property type="project" value="UniProtKB-KW"/>
</dbReference>
<dbReference type="SUPFAM" id="SSF53383">
    <property type="entry name" value="PLP-dependent transferases"/>
    <property type="match status" value="1"/>
</dbReference>
<name>A0A1D3MX24_BACMY</name>
<comment type="subunit">
    <text evidence="2">Homodimer.</text>
</comment>
<dbReference type="CDD" id="cd06454">
    <property type="entry name" value="KBL_like"/>
    <property type="match status" value="1"/>
</dbReference>
<feature type="domain" description="Carrier" evidence="5">
    <location>
        <begin position="6"/>
        <end position="63"/>
    </location>
</feature>
<reference evidence="6 7" key="1">
    <citation type="submission" date="2016-05" db="EMBL/GenBank/DDBJ databases">
        <title>Bacillus thuringiensis and Bacillus weihenstephanensis as novel biocontrol agents of wilt causing Verticillium species.</title>
        <authorList>
            <person name="Hollensteiner J."/>
            <person name="Wemheuer F."/>
            <person name="Harting R."/>
            <person name="Kolarzyk A."/>
            <person name="Diaz-Valerio S."/>
            <person name="Poehlein A."/>
            <person name="Brzuszkiewicz E."/>
            <person name="Nesemann K."/>
            <person name="Braus-Stromeyer S."/>
            <person name="Braus G."/>
            <person name="Daniel R."/>
            <person name="Liesegang H."/>
        </authorList>
    </citation>
    <scope>NUCLEOTIDE SEQUENCE [LARGE SCALE GENOMIC DNA]</scope>
    <source>
        <strain evidence="6 7">GOE11</strain>
    </source>
</reference>
<dbReference type="SUPFAM" id="SSF47336">
    <property type="entry name" value="ACP-like"/>
    <property type="match status" value="1"/>
</dbReference>
<dbReference type="Gene3D" id="3.40.640.10">
    <property type="entry name" value="Type I PLP-dependent aspartate aminotransferase-like (Major domain)"/>
    <property type="match status" value="1"/>
</dbReference>
<dbReference type="InterPro" id="IPR004839">
    <property type="entry name" value="Aminotransferase_I/II_large"/>
</dbReference>
<dbReference type="InterPro" id="IPR009081">
    <property type="entry name" value="PP-bd_ACP"/>
</dbReference>
<dbReference type="Gene3D" id="3.90.1150.10">
    <property type="entry name" value="Aspartate Aminotransferase, domain 1"/>
    <property type="match status" value="1"/>
</dbReference>
<dbReference type="PATRIC" id="fig|86662.27.peg.6020"/>
<dbReference type="RefSeq" id="WP_002203019.1">
    <property type="nucleotide sequence ID" value="NZ_CP035976.1"/>
</dbReference>
<evidence type="ECO:0000256" key="2">
    <source>
        <dbReference type="ARBA" id="ARBA00011738"/>
    </source>
</evidence>
<dbReference type="AlphaFoldDB" id="A0A1D3MX24"/>
<comment type="cofactor">
    <cofactor evidence="1">
        <name>pyridoxal 5'-phosphate</name>
        <dbReference type="ChEBI" id="CHEBI:597326"/>
    </cofactor>
</comment>
<dbReference type="Pfam" id="PF00155">
    <property type="entry name" value="Aminotran_1_2"/>
    <property type="match status" value="1"/>
</dbReference>
<dbReference type="Pfam" id="PF00550">
    <property type="entry name" value="PP-binding"/>
    <property type="match status" value="1"/>
</dbReference>
<dbReference type="EMBL" id="LXLX01000084">
    <property type="protein sequence ID" value="OFD87450.1"/>
    <property type="molecule type" value="Genomic_DNA"/>
</dbReference>
<accession>A0A1D3MX24</accession>
<organism evidence="6 7">
    <name type="scientific">Bacillus mycoides</name>
    <dbReference type="NCBI Taxonomy" id="1405"/>
    <lineage>
        <taxon>Bacteria</taxon>
        <taxon>Bacillati</taxon>
        <taxon>Bacillota</taxon>
        <taxon>Bacilli</taxon>
        <taxon>Bacillales</taxon>
        <taxon>Bacillaceae</taxon>
        <taxon>Bacillus</taxon>
        <taxon>Bacillus cereus group</taxon>
    </lineage>
</organism>
<dbReference type="InterPro" id="IPR015422">
    <property type="entry name" value="PyrdxlP-dep_Trfase_small"/>
</dbReference>
<keyword evidence="6" id="KW-0436">Ligase</keyword>
<dbReference type="InterPro" id="IPR050087">
    <property type="entry name" value="AON_synthase_class-II"/>
</dbReference>
<dbReference type="GO" id="GO:0030170">
    <property type="term" value="F:pyridoxal phosphate binding"/>
    <property type="evidence" value="ECO:0007669"/>
    <property type="project" value="InterPro"/>
</dbReference>
<proteinExistence type="predicted"/>
<gene>
    <name evidence="6" type="ORF">BWGOE11_56870</name>
</gene>
<protein>
    <submittedName>
        <fullName evidence="6">2-amino-3-ketobutyrate CoA ligase</fullName>
    </submittedName>
</protein>
<comment type="caution">
    <text evidence="6">The sequence shown here is derived from an EMBL/GenBank/DDBJ whole genome shotgun (WGS) entry which is preliminary data.</text>
</comment>
<keyword evidence="3" id="KW-0808">Transferase</keyword>
<evidence type="ECO:0000313" key="6">
    <source>
        <dbReference type="EMBL" id="OFD87450.1"/>
    </source>
</evidence>
<evidence type="ECO:0000256" key="3">
    <source>
        <dbReference type="ARBA" id="ARBA00022679"/>
    </source>
</evidence>
<dbReference type="Proteomes" id="UP000175835">
    <property type="component" value="Unassembled WGS sequence"/>
</dbReference>
<dbReference type="InterPro" id="IPR015421">
    <property type="entry name" value="PyrdxlP-dep_Trfase_major"/>
</dbReference>
<dbReference type="GO" id="GO:0016740">
    <property type="term" value="F:transferase activity"/>
    <property type="evidence" value="ECO:0007669"/>
    <property type="project" value="UniProtKB-KW"/>
</dbReference>
<dbReference type="PANTHER" id="PTHR13693:SF3">
    <property type="entry name" value="LD36009P"/>
    <property type="match status" value="1"/>
</dbReference>
<evidence type="ECO:0000256" key="1">
    <source>
        <dbReference type="ARBA" id="ARBA00001933"/>
    </source>
</evidence>
<feature type="domain" description="Aminotransferase class I/classII large" evidence="4">
    <location>
        <begin position="132"/>
        <end position="474"/>
    </location>
</feature>
<dbReference type="PANTHER" id="PTHR13693">
    <property type="entry name" value="CLASS II AMINOTRANSFERASE/8-AMINO-7-OXONONANOATE SYNTHASE"/>
    <property type="match status" value="1"/>
</dbReference>
<dbReference type="InterPro" id="IPR015424">
    <property type="entry name" value="PyrdxlP-dep_Trfase"/>
</dbReference>
<sequence>MNKVYDKIISHLAEITGYDQSDIAVTDSLVNNLGLDSMMIMDFHRLVVHDFPEMKEVDLEEVFQQEDTTVNNILCLIYKEIGMEMNQETASLLDDFNEVKEFHKYLKSREYIPYFRKNHGIASNRIIIDGEEKINYSTYNYLGINGSNIINQAVIEAINRYGTSVSGSRLLSGEIEIHQKLERKIAEFLDVEDALIQVGGHSTNVNTIGNIVNQEDLILHDALAHNSIIQGAILSNAKRKPFKHNDMDHLEDELKKLRSKFRRVLIVVEGVYSMDGDICKLPELIRIKEKYNAILMVDEAHSIGTIGKNGRGVTSYYDVNPKSVDILMGTLSKSLNSCGGYIAGSKSFIKYLRFNSPGFIFSVGMTPANAAAALASLTICENEESLFVSLKENHTYFLNELKKLGVDTGESYDTPVVPLIIGNSDEALKFSEILFKNGINAMPIIYPAVKESEARIRFFISAAHSREDLDMTLKIIKENIQSLSTYNEPVLITS</sequence>
<evidence type="ECO:0000259" key="4">
    <source>
        <dbReference type="Pfam" id="PF00155"/>
    </source>
</evidence>
<evidence type="ECO:0000259" key="5">
    <source>
        <dbReference type="Pfam" id="PF00550"/>
    </source>
</evidence>
<dbReference type="Gene3D" id="1.10.1200.10">
    <property type="entry name" value="ACP-like"/>
    <property type="match status" value="1"/>
</dbReference>